<keyword evidence="5" id="KW-0175">Coiled coil</keyword>
<dbReference type="Gene3D" id="3.30.2320.30">
    <property type="entry name" value="ATP synthase, E subunit, C-terminal"/>
    <property type="match status" value="1"/>
</dbReference>
<dbReference type="InterPro" id="IPR002842">
    <property type="entry name" value="ATPase_V1_Esu"/>
</dbReference>
<dbReference type="Gene3D" id="1.20.5.620">
    <property type="entry name" value="F1F0 ATP synthase subunit B, membrane domain"/>
    <property type="match status" value="1"/>
</dbReference>
<dbReference type="InterPro" id="IPR038495">
    <property type="entry name" value="ATPase_E_C"/>
</dbReference>
<dbReference type="Pfam" id="PF01991">
    <property type="entry name" value="vATP-synt_E"/>
    <property type="match status" value="1"/>
</dbReference>
<dbReference type="AlphaFoldDB" id="A0A2G7HEY9"/>
<name>A0A2G7HEY9_9CLOT</name>
<keyword evidence="3 4" id="KW-0406">Ion transport</keyword>
<keyword evidence="4" id="KW-0066">ATP synthesis</keyword>
<keyword evidence="4" id="KW-0375">Hydrogen ion transport</keyword>
<dbReference type="EMBL" id="PEIK01000009">
    <property type="protein sequence ID" value="PIH03675.1"/>
    <property type="molecule type" value="Genomic_DNA"/>
</dbReference>
<keyword evidence="2 4" id="KW-0813">Transport</keyword>
<dbReference type="RefSeq" id="WP_099839577.1">
    <property type="nucleotide sequence ID" value="NZ_PEIK01000009.1"/>
</dbReference>
<comment type="caution">
    <text evidence="6">The sequence shown here is derived from an EMBL/GenBank/DDBJ whole genome shotgun (WGS) entry which is preliminary data.</text>
</comment>
<sequence length="199" mass="22794">MSNLENLTSKIIEDANKEAEKLLSEAKKEENEIVDEKVKKANKAKEQIIEKTKGEAKTKAERVISNTHLKVRNNKLEAKQEMINKVFDEAVIKLQNLPQEEYLNFIKNSILSLDIEGDEEIIVSSNDKDKIDISFMLTLNNKLKDKGKKELLKISNENRDIKGGFILYKNGIEINNSFEALVDSLRDELEQEIIEALFS</sequence>
<dbReference type="GO" id="GO:0046961">
    <property type="term" value="F:proton-transporting ATPase activity, rotational mechanism"/>
    <property type="evidence" value="ECO:0007669"/>
    <property type="project" value="InterPro"/>
</dbReference>
<comment type="function">
    <text evidence="4">Produces ATP from ADP in the presence of a proton gradient across the membrane.</text>
</comment>
<reference evidence="6 7" key="1">
    <citation type="submission" date="2017-10" db="EMBL/GenBank/DDBJ databases">
        <title>Reclassification of Eubacterium combesii and discrepancies in the nomenclature of botulinum neurotoxin producing clostridia. Request for an Opinion.</title>
        <authorList>
            <person name="Dobritsa A.P."/>
            <person name="Kutumbaka K.K."/>
            <person name="Samadpour M."/>
        </authorList>
    </citation>
    <scope>NUCLEOTIDE SEQUENCE [LARGE SCALE GENOMIC DNA]</scope>
    <source>
        <strain evidence="6 7">DSM 20696</strain>
    </source>
</reference>
<dbReference type="HAMAP" id="MF_00311">
    <property type="entry name" value="ATP_synth_E_arch"/>
    <property type="match status" value="1"/>
</dbReference>
<organism evidence="6 7">
    <name type="scientific">Clostridium combesii</name>
    <dbReference type="NCBI Taxonomy" id="39481"/>
    <lineage>
        <taxon>Bacteria</taxon>
        <taxon>Bacillati</taxon>
        <taxon>Bacillota</taxon>
        <taxon>Clostridia</taxon>
        <taxon>Eubacteriales</taxon>
        <taxon>Clostridiaceae</taxon>
        <taxon>Clostridium</taxon>
    </lineage>
</organism>
<feature type="coiled-coil region" evidence="5">
    <location>
        <begin position="9"/>
        <end position="51"/>
    </location>
</feature>
<dbReference type="GO" id="GO:0033178">
    <property type="term" value="C:proton-transporting two-sector ATPase complex, catalytic domain"/>
    <property type="evidence" value="ECO:0007669"/>
    <property type="project" value="InterPro"/>
</dbReference>
<evidence type="ECO:0000256" key="2">
    <source>
        <dbReference type="ARBA" id="ARBA00022448"/>
    </source>
</evidence>
<dbReference type="GO" id="GO:0005524">
    <property type="term" value="F:ATP binding"/>
    <property type="evidence" value="ECO:0007669"/>
    <property type="project" value="UniProtKB-UniRule"/>
</dbReference>
<accession>A0A2G7HEY9</accession>
<dbReference type="SUPFAM" id="SSF160527">
    <property type="entry name" value="V-type ATPase subunit E-like"/>
    <property type="match status" value="1"/>
</dbReference>
<evidence type="ECO:0000256" key="3">
    <source>
        <dbReference type="ARBA" id="ARBA00023065"/>
    </source>
</evidence>
<protein>
    <recommendedName>
        <fullName evidence="4">V-type proton ATPase subunit E</fullName>
    </recommendedName>
    <alternativeName>
        <fullName evidence="4">V-ATPase subunit E</fullName>
    </alternativeName>
</protein>
<evidence type="ECO:0000256" key="5">
    <source>
        <dbReference type="SAM" id="Coils"/>
    </source>
</evidence>
<evidence type="ECO:0000313" key="7">
    <source>
        <dbReference type="Proteomes" id="UP000231322"/>
    </source>
</evidence>
<keyword evidence="7" id="KW-1185">Reference proteome</keyword>
<dbReference type="GO" id="GO:0042777">
    <property type="term" value="P:proton motive force-driven plasma membrane ATP synthesis"/>
    <property type="evidence" value="ECO:0007669"/>
    <property type="project" value="UniProtKB-UniRule"/>
</dbReference>
<evidence type="ECO:0000256" key="4">
    <source>
        <dbReference type="HAMAP-Rule" id="MF_00311"/>
    </source>
</evidence>
<gene>
    <name evidence="4" type="primary">atpE</name>
    <name evidence="6" type="ORF">CS538_11815</name>
</gene>
<comment type="similarity">
    <text evidence="1 4">Belongs to the V-ATPase E subunit family.</text>
</comment>
<proteinExistence type="inferred from homology"/>
<evidence type="ECO:0000256" key="1">
    <source>
        <dbReference type="ARBA" id="ARBA00005901"/>
    </source>
</evidence>
<evidence type="ECO:0000313" key="6">
    <source>
        <dbReference type="EMBL" id="PIH03675.1"/>
    </source>
</evidence>
<dbReference type="GO" id="GO:0046933">
    <property type="term" value="F:proton-transporting ATP synthase activity, rotational mechanism"/>
    <property type="evidence" value="ECO:0007669"/>
    <property type="project" value="UniProtKB-UniRule"/>
</dbReference>
<dbReference type="Proteomes" id="UP000231322">
    <property type="component" value="Unassembled WGS sequence"/>
</dbReference>